<evidence type="ECO:0000256" key="7">
    <source>
        <dbReference type="ARBA" id="ARBA00022801"/>
    </source>
</evidence>
<reference evidence="14 15" key="1">
    <citation type="journal article" date="2021" name="Sci. Rep.">
        <title>The genome of the diatom Chaetoceros tenuissimus carries an ancient integrated fragment of an extant virus.</title>
        <authorList>
            <person name="Hongo Y."/>
            <person name="Kimura K."/>
            <person name="Takaki Y."/>
            <person name="Yoshida Y."/>
            <person name="Baba S."/>
            <person name="Kobayashi G."/>
            <person name="Nagasaki K."/>
            <person name="Hano T."/>
            <person name="Tomaru Y."/>
        </authorList>
    </citation>
    <scope>NUCLEOTIDE SEQUENCE [LARGE SCALE GENOMIC DNA]</scope>
    <source>
        <strain evidence="14 15">NIES-3715</strain>
    </source>
</reference>
<keyword evidence="4" id="KW-0540">Nuclease</keyword>
<dbReference type="GO" id="GO:0005737">
    <property type="term" value="C:cytoplasm"/>
    <property type="evidence" value="ECO:0007669"/>
    <property type="project" value="TreeGrafter"/>
</dbReference>
<gene>
    <name evidence="14" type="ORF">CTEN210_12112</name>
</gene>
<evidence type="ECO:0000313" key="15">
    <source>
        <dbReference type="Proteomes" id="UP001054902"/>
    </source>
</evidence>
<comment type="cofactor">
    <cofactor evidence="2">
        <name>Mg(2+)</name>
        <dbReference type="ChEBI" id="CHEBI:18420"/>
    </cofactor>
</comment>
<dbReference type="SUPFAM" id="SSF56219">
    <property type="entry name" value="DNase I-like"/>
    <property type="match status" value="1"/>
</dbReference>
<dbReference type="GO" id="GO:0004518">
    <property type="term" value="F:nuclease activity"/>
    <property type="evidence" value="ECO:0007669"/>
    <property type="project" value="UniProtKB-KW"/>
</dbReference>
<evidence type="ECO:0000256" key="10">
    <source>
        <dbReference type="ARBA" id="ARBA00023242"/>
    </source>
</evidence>
<dbReference type="Gene3D" id="3.60.10.10">
    <property type="entry name" value="Endonuclease/exonuclease/phosphatase"/>
    <property type="match status" value="1"/>
</dbReference>
<dbReference type="InterPro" id="IPR036691">
    <property type="entry name" value="Endo/exonu/phosph_ase_sf"/>
</dbReference>
<dbReference type="PANTHER" id="PTHR15822:SF4">
    <property type="entry name" value="TYROSYL-DNA PHOSPHODIESTERASE 2"/>
    <property type="match status" value="1"/>
</dbReference>
<keyword evidence="15" id="KW-1185">Reference proteome</keyword>
<evidence type="ECO:0000259" key="13">
    <source>
        <dbReference type="Pfam" id="PF03372"/>
    </source>
</evidence>
<evidence type="ECO:0000256" key="6">
    <source>
        <dbReference type="ARBA" id="ARBA00022763"/>
    </source>
</evidence>
<dbReference type="GO" id="GO:0046872">
    <property type="term" value="F:metal ion binding"/>
    <property type="evidence" value="ECO:0007669"/>
    <property type="project" value="UniProtKB-KW"/>
</dbReference>
<dbReference type="InterPro" id="IPR051547">
    <property type="entry name" value="TDP2-like"/>
</dbReference>
<dbReference type="AlphaFoldDB" id="A0AAD3H9Y3"/>
<feature type="chain" id="PRO_5042213415" description="Endonuclease/exonuclease/phosphatase domain-containing protein" evidence="12">
    <location>
        <begin position="24"/>
        <end position="377"/>
    </location>
</feature>
<dbReference type="EMBL" id="BLLK01000051">
    <property type="protein sequence ID" value="GFH55636.1"/>
    <property type="molecule type" value="Genomic_DNA"/>
</dbReference>
<evidence type="ECO:0000256" key="8">
    <source>
        <dbReference type="ARBA" id="ARBA00022842"/>
    </source>
</evidence>
<sequence>MKFFPSKAATVILLFFALDYVSAAERNLRKGTKGPKNGSKEGKASKAPKIAKASKAPKIAKKTLDFLTYNLYLGADLTPLLQDPENNDPCDVYEEATALDFPSRAQFIAKDIAKAKPIAIGLQEVIQLTGFGSCRSTGEDDNINFLDILLEALKDKGVEYDVVLETSDKTPVKDFVIGQAQLRDALIVRKGVITRNESKGLYITRVPTINPLFGDLTRNWVSAELEVESGKFVRVVSTHLEIDFFDSLAPPGFSFQANQATELVTMFPDGDDIPTVVLGDFNASPGVTSHKVMTDAGYIDTWTEVNDEDEDGYTCCRNPKLEDVEDSDFDYRIDYVFVSSGDFDVVKSKVFGKKFQKKIGKFNSDHAGVLSKLKLKG</sequence>
<dbReference type="PANTHER" id="PTHR15822">
    <property type="entry name" value="TRAF AND TNF RECEPTOR-ASSOCIATED PROTEIN"/>
    <property type="match status" value="1"/>
</dbReference>
<feature type="signal peptide" evidence="12">
    <location>
        <begin position="1"/>
        <end position="23"/>
    </location>
</feature>
<keyword evidence="8" id="KW-0460">Magnesium</keyword>
<evidence type="ECO:0000256" key="12">
    <source>
        <dbReference type="SAM" id="SignalP"/>
    </source>
</evidence>
<evidence type="ECO:0000256" key="5">
    <source>
        <dbReference type="ARBA" id="ARBA00022723"/>
    </source>
</evidence>
<comment type="subcellular location">
    <subcellularLocation>
        <location evidence="3">Nucleus</location>
        <location evidence="3">PML body</location>
    </subcellularLocation>
</comment>
<evidence type="ECO:0000256" key="3">
    <source>
        <dbReference type="ARBA" id="ARBA00004322"/>
    </source>
</evidence>
<dbReference type="Proteomes" id="UP001054902">
    <property type="component" value="Unassembled WGS sequence"/>
</dbReference>
<comment type="caution">
    <text evidence="14">The sequence shown here is derived from an EMBL/GenBank/DDBJ whole genome shotgun (WGS) entry which is preliminary data.</text>
</comment>
<name>A0AAD3H9Y3_9STRA</name>
<evidence type="ECO:0000256" key="9">
    <source>
        <dbReference type="ARBA" id="ARBA00023204"/>
    </source>
</evidence>
<organism evidence="14 15">
    <name type="scientific">Chaetoceros tenuissimus</name>
    <dbReference type="NCBI Taxonomy" id="426638"/>
    <lineage>
        <taxon>Eukaryota</taxon>
        <taxon>Sar</taxon>
        <taxon>Stramenopiles</taxon>
        <taxon>Ochrophyta</taxon>
        <taxon>Bacillariophyta</taxon>
        <taxon>Coscinodiscophyceae</taxon>
        <taxon>Chaetocerotophycidae</taxon>
        <taxon>Chaetocerotales</taxon>
        <taxon>Chaetocerotaceae</taxon>
        <taxon>Chaetoceros</taxon>
    </lineage>
</organism>
<keyword evidence="6" id="KW-0227">DNA damage</keyword>
<evidence type="ECO:0000256" key="1">
    <source>
        <dbReference type="ARBA" id="ARBA00001936"/>
    </source>
</evidence>
<dbReference type="Pfam" id="PF03372">
    <property type="entry name" value="Exo_endo_phos"/>
    <property type="match status" value="1"/>
</dbReference>
<feature type="domain" description="Endonuclease/exonuclease/phosphatase" evidence="13">
    <location>
        <begin position="67"/>
        <end position="351"/>
    </location>
</feature>
<feature type="region of interest" description="Disordered" evidence="11">
    <location>
        <begin position="29"/>
        <end position="50"/>
    </location>
</feature>
<dbReference type="GO" id="GO:0070260">
    <property type="term" value="F:5'-tyrosyl-DNA phosphodiesterase activity"/>
    <property type="evidence" value="ECO:0007669"/>
    <property type="project" value="TreeGrafter"/>
</dbReference>
<comment type="cofactor">
    <cofactor evidence="1">
        <name>Mn(2+)</name>
        <dbReference type="ChEBI" id="CHEBI:29035"/>
    </cofactor>
</comment>
<protein>
    <recommendedName>
        <fullName evidence="13">Endonuclease/exonuclease/phosphatase domain-containing protein</fullName>
    </recommendedName>
</protein>
<keyword evidence="7" id="KW-0378">Hydrolase</keyword>
<evidence type="ECO:0000256" key="4">
    <source>
        <dbReference type="ARBA" id="ARBA00022722"/>
    </source>
</evidence>
<proteinExistence type="predicted"/>
<keyword evidence="5" id="KW-0479">Metal-binding</keyword>
<accession>A0AAD3H9Y3</accession>
<keyword evidence="9" id="KW-0234">DNA repair</keyword>
<keyword evidence="10" id="KW-0539">Nucleus</keyword>
<evidence type="ECO:0000256" key="11">
    <source>
        <dbReference type="SAM" id="MobiDB-lite"/>
    </source>
</evidence>
<evidence type="ECO:0000313" key="14">
    <source>
        <dbReference type="EMBL" id="GFH55636.1"/>
    </source>
</evidence>
<dbReference type="GO" id="GO:0006302">
    <property type="term" value="P:double-strand break repair"/>
    <property type="evidence" value="ECO:0007669"/>
    <property type="project" value="TreeGrafter"/>
</dbReference>
<evidence type="ECO:0000256" key="2">
    <source>
        <dbReference type="ARBA" id="ARBA00001946"/>
    </source>
</evidence>
<dbReference type="InterPro" id="IPR005135">
    <property type="entry name" value="Endo/exonuclease/phosphatase"/>
</dbReference>
<dbReference type="GO" id="GO:0003697">
    <property type="term" value="F:single-stranded DNA binding"/>
    <property type="evidence" value="ECO:0007669"/>
    <property type="project" value="TreeGrafter"/>
</dbReference>
<keyword evidence="12" id="KW-0732">Signal</keyword>